<dbReference type="GO" id="GO:0046872">
    <property type="term" value="F:metal ion binding"/>
    <property type="evidence" value="ECO:0007669"/>
    <property type="project" value="UniProtKB-KW"/>
</dbReference>
<dbReference type="EMBL" id="JACU01000022">
    <property type="protein sequence ID" value="KMS50355.1"/>
    <property type="molecule type" value="Genomic_DNA"/>
</dbReference>
<dbReference type="Pfam" id="PF13186">
    <property type="entry name" value="SPASM"/>
    <property type="match status" value="1"/>
</dbReference>
<dbReference type="Gene3D" id="3.20.20.70">
    <property type="entry name" value="Aldolase class I"/>
    <property type="match status" value="1"/>
</dbReference>
<dbReference type="EMBL" id="JACU01000006">
    <property type="protein sequence ID" value="KMS54426.1"/>
    <property type="molecule type" value="Genomic_DNA"/>
</dbReference>
<dbReference type="PANTHER" id="PTHR11228">
    <property type="entry name" value="RADICAL SAM DOMAIN PROTEIN"/>
    <property type="match status" value="1"/>
</dbReference>
<keyword evidence="4" id="KW-0408">Iron</keyword>
<proteinExistence type="predicted"/>
<dbReference type="InterPro" id="IPR007197">
    <property type="entry name" value="rSAM"/>
</dbReference>
<dbReference type="PANTHER" id="PTHR11228:SF7">
    <property type="entry name" value="PQQA PEPTIDE CYCLASE"/>
    <property type="match status" value="1"/>
</dbReference>
<comment type="cofactor">
    <cofactor evidence="1">
        <name>[4Fe-4S] cluster</name>
        <dbReference type="ChEBI" id="CHEBI:49883"/>
    </cofactor>
</comment>
<dbReference type="Proteomes" id="UP000052268">
    <property type="component" value="Unassembled WGS sequence"/>
</dbReference>
<keyword evidence="3" id="KW-0479">Metal-binding</keyword>
<dbReference type="SUPFAM" id="SSF102114">
    <property type="entry name" value="Radical SAM enzymes"/>
    <property type="match status" value="1"/>
</dbReference>
<keyword evidence="2" id="KW-0949">S-adenosyl-L-methionine</keyword>
<evidence type="ECO:0000256" key="3">
    <source>
        <dbReference type="ARBA" id="ARBA00022723"/>
    </source>
</evidence>
<dbReference type="PATRIC" id="fig|1114963.3.peg.3002"/>
<dbReference type="PROSITE" id="PS51918">
    <property type="entry name" value="RADICAL_SAM"/>
    <property type="match status" value="1"/>
</dbReference>
<dbReference type="InterPro" id="IPR058240">
    <property type="entry name" value="rSAM_sf"/>
</dbReference>
<reference evidence="8 9" key="2">
    <citation type="journal article" date="2015" name="G3 (Bethesda)">
        <title>Insights into Ongoing Evolution of the Hexachlorocyclohexane Catabolic Pathway from Comparative Genomics of Ten Sphingomonadaceae Strains.</title>
        <authorList>
            <person name="Pearce S.L."/>
            <person name="Oakeshott J.G."/>
            <person name="Pandey G."/>
        </authorList>
    </citation>
    <scope>NUCLEOTIDE SEQUENCE [LARGE SCALE GENOMIC DNA]</scope>
    <source>
        <strain evidence="8 9">LL02</strain>
    </source>
</reference>
<dbReference type="SFLD" id="SFLDG01067">
    <property type="entry name" value="SPASM/twitch_domain_containing"/>
    <property type="match status" value="1"/>
</dbReference>
<dbReference type="InterPro" id="IPR023885">
    <property type="entry name" value="4Fe4S-binding_SPASM_dom"/>
</dbReference>
<gene>
    <name evidence="7" type="ORF">V474_12635</name>
    <name evidence="8" type="ORF">V474_20840</name>
</gene>
<organism evidence="8 9">
    <name type="scientific">Novosphingobium barchaimii LL02</name>
    <dbReference type="NCBI Taxonomy" id="1114963"/>
    <lineage>
        <taxon>Bacteria</taxon>
        <taxon>Pseudomonadati</taxon>
        <taxon>Pseudomonadota</taxon>
        <taxon>Alphaproteobacteria</taxon>
        <taxon>Sphingomonadales</taxon>
        <taxon>Sphingomonadaceae</taxon>
        <taxon>Novosphingobium</taxon>
    </lineage>
</organism>
<protein>
    <recommendedName>
        <fullName evidence="6">Radical SAM core domain-containing protein</fullName>
    </recommendedName>
</protein>
<dbReference type="InterPro" id="IPR013785">
    <property type="entry name" value="Aldolase_TIM"/>
</dbReference>
<keyword evidence="5" id="KW-0411">Iron-sulfur</keyword>
<dbReference type="SFLD" id="SFLDS00029">
    <property type="entry name" value="Radical_SAM"/>
    <property type="match status" value="1"/>
</dbReference>
<evidence type="ECO:0000256" key="4">
    <source>
        <dbReference type="ARBA" id="ARBA00023004"/>
    </source>
</evidence>
<reference evidence="8" key="1">
    <citation type="submission" date="2014-01" db="EMBL/GenBank/DDBJ databases">
        <authorList>
            <person name="Pearce S."/>
            <person name="Pandey G."/>
            <person name="Oakeshott J."/>
        </authorList>
    </citation>
    <scope>NUCLEOTIDE SEQUENCE</scope>
    <source>
        <strain evidence="8">LL02</strain>
    </source>
</reference>
<dbReference type="CDD" id="cd01335">
    <property type="entry name" value="Radical_SAM"/>
    <property type="match status" value="1"/>
</dbReference>
<name>A0A0J7XRB9_9SPHN</name>
<evidence type="ECO:0000313" key="9">
    <source>
        <dbReference type="Proteomes" id="UP000052268"/>
    </source>
</evidence>
<feature type="domain" description="Radical SAM core" evidence="6">
    <location>
        <begin position="24"/>
        <end position="250"/>
    </location>
</feature>
<evidence type="ECO:0000259" key="6">
    <source>
        <dbReference type="PROSITE" id="PS51918"/>
    </source>
</evidence>
<dbReference type="InterPro" id="IPR050377">
    <property type="entry name" value="Radical_SAM_PqqE_MftC-like"/>
</dbReference>
<dbReference type="CDD" id="cd21109">
    <property type="entry name" value="SPASM"/>
    <property type="match status" value="1"/>
</dbReference>
<sequence>MKYGYRAKERMISSAASAWPSLLRANTEKITIAITAHCNLRCQGCKYGRDFMPGSQLPLQTVRELLEDAAAAKVPAVRLYGGEPLLHPDVVEMVNISKKLGVGCYMTTNGLILDRKIEALHAAGLRKVTIGYYGENGAFDEYVQRPGRFDRLVESLTNTRKKFGPEELDIQFNFLLSRRSANIEAVNEMVAFADRFQASIHVDVVHYSLPYFQEGPERELQFRPEDRPAVDLVINHLLKLKRARPSLLTESEVALASFADWALEQENMRIPCDARKLLWVGADGSVMLCYVTFPLGNLHDKRLNQILYTEQHHEAARDAFKLNCPNCHCEAGSRVEKHGPSLKKYTKDAASRLAG</sequence>
<accession>A0A0J7XRB9</accession>
<evidence type="ECO:0000256" key="5">
    <source>
        <dbReference type="ARBA" id="ARBA00023014"/>
    </source>
</evidence>
<dbReference type="GO" id="GO:0003824">
    <property type="term" value="F:catalytic activity"/>
    <property type="evidence" value="ECO:0007669"/>
    <property type="project" value="InterPro"/>
</dbReference>
<dbReference type="Pfam" id="PF04055">
    <property type="entry name" value="Radical_SAM"/>
    <property type="match status" value="1"/>
</dbReference>
<dbReference type="AlphaFoldDB" id="A0A0J7XRB9"/>
<evidence type="ECO:0000256" key="1">
    <source>
        <dbReference type="ARBA" id="ARBA00001966"/>
    </source>
</evidence>
<keyword evidence="9" id="KW-1185">Reference proteome</keyword>
<evidence type="ECO:0000256" key="2">
    <source>
        <dbReference type="ARBA" id="ARBA00022691"/>
    </source>
</evidence>
<dbReference type="GO" id="GO:0051536">
    <property type="term" value="F:iron-sulfur cluster binding"/>
    <property type="evidence" value="ECO:0007669"/>
    <property type="project" value="UniProtKB-KW"/>
</dbReference>
<evidence type="ECO:0000313" key="7">
    <source>
        <dbReference type="EMBL" id="KMS50355.1"/>
    </source>
</evidence>
<evidence type="ECO:0000313" key="8">
    <source>
        <dbReference type="EMBL" id="KMS54426.1"/>
    </source>
</evidence>
<comment type="caution">
    <text evidence="8">The sequence shown here is derived from an EMBL/GenBank/DDBJ whole genome shotgun (WGS) entry which is preliminary data.</text>
</comment>